<accession>A0ABW2YXM9</accession>
<reference evidence="3" key="1">
    <citation type="journal article" date="2019" name="Int. J. Syst. Evol. Microbiol.">
        <title>The Global Catalogue of Microorganisms (GCM) 10K type strain sequencing project: providing services to taxonomists for standard genome sequencing and annotation.</title>
        <authorList>
            <consortium name="The Broad Institute Genomics Platform"/>
            <consortium name="The Broad Institute Genome Sequencing Center for Infectious Disease"/>
            <person name="Wu L."/>
            <person name="Ma J."/>
        </authorList>
    </citation>
    <scope>NUCLEOTIDE SEQUENCE [LARGE SCALE GENOMIC DNA]</scope>
    <source>
        <strain evidence="3">CCUG 63418</strain>
    </source>
</reference>
<evidence type="ECO:0000313" key="2">
    <source>
        <dbReference type="EMBL" id="MFD0750385.1"/>
    </source>
</evidence>
<keyword evidence="1" id="KW-0732">Signal</keyword>
<dbReference type="EMBL" id="JBHTHU010000005">
    <property type="protein sequence ID" value="MFD0750385.1"/>
    <property type="molecule type" value="Genomic_DNA"/>
</dbReference>
<organism evidence="2 3">
    <name type="scientific">Mucilaginibacter calamicampi</name>
    <dbReference type="NCBI Taxonomy" id="1302352"/>
    <lineage>
        <taxon>Bacteria</taxon>
        <taxon>Pseudomonadati</taxon>
        <taxon>Bacteroidota</taxon>
        <taxon>Sphingobacteriia</taxon>
        <taxon>Sphingobacteriales</taxon>
        <taxon>Sphingobacteriaceae</taxon>
        <taxon>Mucilaginibacter</taxon>
    </lineage>
</organism>
<comment type="caution">
    <text evidence="2">The sequence shown here is derived from an EMBL/GenBank/DDBJ whole genome shotgun (WGS) entry which is preliminary data.</text>
</comment>
<evidence type="ECO:0000256" key="1">
    <source>
        <dbReference type="SAM" id="SignalP"/>
    </source>
</evidence>
<dbReference type="RefSeq" id="WP_377099596.1">
    <property type="nucleotide sequence ID" value="NZ_JBHTHU010000005.1"/>
</dbReference>
<protein>
    <submittedName>
        <fullName evidence="2">Uncharacterized protein</fullName>
    </submittedName>
</protein>
<feature type="chain" id="PRO_5045418499" evidence="1">
    <location>
        <begin position="24"/>
        <end position="241"/>
    </location>
</feature>
<name>A0ABW2YXM9_9SPHI</name>
<sequence length="241" mass="28308">MKKFLLPCLMVFYCMIFGNKAIAQIVENNEQLNSVAENIVTTYQKNIGPQSRLYRGPAYEFYDQFAAGTPYYSDSQNFTNGTVKYDGIVYKNIPLLYDEYRQVLVTFLYDKTSNVALLSDFVNEFDLRGHHFIRVVPDENNKKMDIFFYDELYNNKLQLLVKREKSREAESLSLKTIFVNKNTYYLKKGQHYYTVNSKGQLLNVLNDKKKELKLYIKKNIDFSDLEMALTSVISYYDKISN</sequence>
<proteinExistence type="predicted"/>
<dbReference type="Proteomes" id="UP001596958">
    <property type="component" value="Unassembled WGS sequence"/>
</dbReference>
<gene>
    <name evidence="2" type="ORF">ACFQZS_09550</name>
</gene>
<feature type="signal peptide" evidence="1">
    <location>
        <begin position="1"/>
        <end position="23"/>
    </location>
</feature>
<keyword evidence="3" id="KW-1185">Reference proteome</keyword>
<evidence type="ECO:0000313" key="3">
    <source>
        <dbReference type="Proteomes" id="UP001596958"/>
    </source>
</evidence>